<dbReference type="Proteomes" id="UP000267606">
    <property type="component" value="Unassembled WGS sequence"/>
</dbReference>
<protein>
    <submittedName>
        <fullName evidence="4">G_PROTEIN_RECEP_F1_2 domain-containing protein</fullName>
    </submittedName>
</protein>
<keyword evidence="1" id="KW-1133">Transmembrane helix</keyword>
<evidence type="ECO:0000313" key="3">
    <source>
        <dbReference type="Proteomes" id="UP000267606"/>
    </source>
</evidence>
<feature type="transmembrane region" description="Helical" evidence="1">
    <location>
        <begin position="139"/>
        <end position="168"/>
    </location>
</feature>
<reference evidence="2 3" key="2">
    <citation type="submission" date="2018-11" db="EMBL/GenBank/DDBJ databases">
        <authorList>
            <consortium name="Pathogen Informatics"/>
        </authorList>
    </citation>
    <scope>NUCLEOTIDE SEQUENCE [LARGE SCALE GENOMIC DNA]</scope>
</reference>
<accession>A0A183HHE6</accession>
<feature type="transmembrane region" description="Helical" evidence="1">
    <location>
        <begin position="12"/>
        <end position="31"/>
    </location>
</feature>
<name>A0A183HHE6_9BILA</name>
<organism evidence="4">
    <name type="scientific">Onchocerca flexuosa</name>
    <dbReference type="NCBI Taxonomy" id="387005"/>
    <lineage>
        <taxon>Eukaryota</taxon>
        <taxon>Metazoa</taxon>
        <taxon>Ecdysozoa</taxon>
        <taxon>Nematoda</taxon>
        <taxon>Chromadorea</taxon>
        <taxon>Rhabditida</taxon>
        <taxon>Spirurina</taxon>
        <taxon>Spiruromorpha</taxon>
        <taxon>Filarioidea</taxon>
        <taxon>Onchocercidae</taxon>
        <taxon>Onchocerca</taxon>
    </lineage>
</organism>
<sequence length="220" mass="25660">MAGKSIRLSGKCVILIFSLVWIFLFITHLLFSSLQLTAIHFIGQLLQILKTHRHDVQCNEISLMVADYNVFGDLCDRISPFYNFGVYLLRGHTLFTLTFLVIGLMIFVVTFCYHRNIRRESNVFRGKTRQCKAQRRREMLFNTLLLSICANFISIGGQSFVEIAIFWAQNRKDAVEWARWFQLARIAAFVNPFLNPLLVILRIPTMNEKVTLRELSFFKN</sequence>
<evidence type="ECO:0000313" key="2">
    <source>
        <dbReference type="EMBL" id="VDO48383.1"/>
    </source>
</evidence>
<keyword evidence="1" id="KW-0812">Transmembrane</keyword>
<feature type="transmembrane region" description="Helical" evidence="1">
    <location>
        <begin position="94"/>
        <end position="113"/>
    </location>
</feature>
<proteinExistence type="predicted"/>
<keyword evidence="3" id="KW-1185">Reference proteome</keyword>
<reference evidence="4" key="1">
    <citation type="submission" date="2016-06" db="UniProtKB">
        <authorList>
            <consortium name="WormBaseParasite"/>
        </authorList>
    </citation>
    <scope>IDENTIFICATION</scope>
</reference>
<keyword evidence="1" id="KW-0472">Membrane</keyword>
<dbReference type="Gene3D" id="1.20.1070.10">
    <property type="entry name" value="Rhodopsin 7-helix transmembrane proteins"/>
    <property type="match status" value="1"/>
</dbReference>
<gene>
    <name evidence="2" type="ORF">OFLC_LOCUS6908</name>
</gene>
<dbReference type="EMBL" id="UZAJ01006866">
    <property type="protein sequence ID" value="VDO48383.1"/>
    <property type="molecule type" value="Genomic_DNA"/>
</dbReference>
<evidence type="ECO:0000313" key="4">
    <source>
        <dbReference type="WBParaSite" id="OFLC_0000690701-mRNA-1"/>
    </source>
</evidence>
<feature type="transmembrane region" description="Helical" evidence="1">
    <location>
        <begin position="180"/>
        <end position="203"/>
    </location>
</feature>
<dbReference type="WBParaSite" id="OFLC_0000690701-mRNA-1">
    <property type="protein sequence ID" value="OFLC_0000690701-mRNA-1"/>
    <property type="gene ID" value="OFLC_0000690701"/>
</dbReference>
<dbReference type="AlphaFoldDB" id="A0A183HHE6"/>
<evidence type="ECO:0000256" key="1">
    <source>
        <dbReference type="SAM" id="Phobius"/>
    </source>
</evidence>